<sequence>MLTAFANVALRSRVRDDDVIDQLNHWATVGVLAALAVGTGTKQFVGDPIHCWVPAQYKKKHYQKYSDSYCWIHPMYNVPMEDPIPFKHEDRWYNDVSFYRWVFLMFLLQAFFFKCPNIVWTQLKNYSGLNVSKIVSMALDTQMMTQEKRDEQMENVAIFIDRWLKTYSQYRFNAITRIRDKISTVFWCFGKRSGTYLTGLYMFTKLLYFVNVIGQFFLLSAFLDLNFWMFGFKAMMTLNKQGRWQDHYNFPRVGYCDYKVRQLQNIQPFTVQCVLSINMFLEKMYLVFWFWLVLLLVADTVNVTQWLFRALFPKAGEKFLGKYLLLLGIDKKREKALFKKFVNNHLHPDGIFMLRIVAGNTSEILTLDLVRHLWERYRSVHGDKKREVEGAPVVDPTENNGGRFPALSRQPSAPIVEEDDDNLPPKMID</sequence>
<comment type="caution">
    <text evidence="9">Lacks conserved residue(s) required for the propagation of feature annotation.</text>
</comment>
<evidence type="ECO:0000256" key="5">
    <source>
        <dbReference type="ARBA" id="ARBA00022989"/>
    </source>
</evidence>
<evidence type="ECO:0000256" key="2">
    <source>
        <dbReference type="ARBA" id="ARBA00022448"/>
    </source>
</evidence>
<evidence type="ECO:0000313" key="12">
    <source>
        <dbReference type="Proteomes" id="UP000735302"/>
    </source>
</evidence>
<keyword evidence="12" id="KW-1185">Reference proteome</keyword>
<accession>A0AAV4BPR8</accession>
<keyword evidence="3" id="KW-1003">Cell membrane</keyword>
<dbReference type="PROSITE" id="PS51013">
    <property type="entry name" value="PANNEXIN"/>
    <property type="match status" value="1"/>
</dbReference>
<feature type="transmembrane region" description="Helical" evidence="9">
    <location>
        <begin position="206"/>
        <end position="230"/>
    </location>
</feature>
<dbReference type="GO" id="GO:0005243">
    <property type="term" value="F:gap junction channel activity"/>
    <property type="evidence" value="ECO:0007669"/>
    <property type="project" value="TreeGrafter"/>
</dbReference>
<name>A0AAV4BPR8_9GAST</name>
<keyword evidence="2 9" id="KW-0813">Transport</keyword>
<feature type="transmembrane region" description="Helical" evidence="9">
    <location>
        <begin position="288"/>
        <end position="308"/>
    </location>
</feature>
<comment type="caution">
    <text evidence="11">The sequence shown here is derived from an EMBL/GenBank/DDBJ whole genome shotgun (WGS) entry which is preliminary data.</text>
</comment>
<evidence type="ECO:0000256" key="6">
    <source>
        <dbReference type="ARBA" id="ARBA00023065"/>
    </source>
</evidence>
<proteinExistence type="inferred from homology"/>
<dbReference type="PANTHER" id="PTHR11893:SF36">
    <property type="entry name" value="INNEXIN-5"/>
    <property type="match status" value="1"/>
</dbReference>
<evidence type="ECO:0000256" key="9">
    <source>
        <dbReference type="RuleBase" id="RU010713"/>
    </source>
</evidence>
<dbReference type="AlphaFoldDB" id="A0AAV4BPR8"/>
<keyword evidence="6 9" id="KW-0406">Ion transport</keyword>
<dbReference type="GO" id="GO:0005886">
    <property type="term" value="C:plasma membrane"/>
    <property type="evidence" value="ECO:0007669"/>
    <property type="project" value="UniProtKB-SubCell"/>
</dbReference>
<evidence type="ECO:0000256" key="10">
    <source>
        <dbReference type="SAM" id="MobiDB-lite"/>
    </source>
</evidence>
<dbReference type="InterPro" id="IPR000990">
    <property type="entry name" value="Innexin"/>
</dbReference>
<evidence type="ECO:0000256" key="7">
    <source>
        <dbReference type="ARBA" id="ARBA00023136"/>
    </source>
</evidence>
<evidence type="ECO:0000256" key="1">
    <source>
        <dbReference type="ARBA" id="ARBA00004651"/>
    </source>
</evidence>
<keyword evidence="4 9" id="KW-0812">Transmembrane</keyword>
<comment type="subcellular location">
    <subcellularLocation>
        <location evidence="1 9">Cell membrane</location>
        <topology evidence="1 9">Multi-pass membrane protein</topology>
    </subcellularLocation>
</comment>
<keyword evidence="8 9" id="KW-0407">Ion channel</keyword>
<dbReference type="PANTHER" id="PTHR11893">
    <property type="entry name" value="INNEXIN"/>
    <property type="match status" value="1"/>
</dbReference>
<evidence type="ECO:0000256" key="8">
    <source>
        <dbReference type="ARBA" id="ARBA00023303"/>
    </source>
</evidence>
<comment type="function">
    <text evidence="9">Structural component of the gap junctions.</text>
</comment>
<keyword evidence="7 9" id="KW-0472">Membrane</keyword>
<evidence type="ECO:0000256" key="4">
    <source>
        <dbReference type="ARBA" id="ARBA00022692"/>
    </source>
</evidence>
<dbReference type="Proteomes" id="UP000735302">
    <property type="component" value="Unassembled WGS sequence"/>
</dbReference>
<dbReference type="EMBL" id="BLXT01005203">
    <property type="protein sequence ID" value="GFO20844.1"/>
    <property type="molecule type" value="Genomic_DNA"/>
</dbReference>
<feature type="transmembrane region" description="Helical" evidence="9">
    <location>
        <begin position="98"/>
        <end position="120"/>
    </location>
</feature>
<keyword evidence="5 9" id="KW-1133">Transmembrane helix</keyword>
<dbReference type="Pfam" id="PF00876">
    <property type="entry name" value="Innexin"/>
    <property type="match status" value="1"/>
</dbReference>
<dbReference type="GO" id="GO:0005921">
    <property type="term" value="C:gap junction"/>
    <property type="evidence" value="ECO:0007669"/>
    <property type="project" value="UniProtKB-UniRule"/>
</dbReference>
<evidence type="ECO:0000313" key="11">
    <source>
        <dbReference type="EMBL" id="GFO20844.1"/>
    </source>
</evidence>
<reference evidence="11 12" key="1">
    <citation type="journal article" date="2021" name="Elife">
        <title>Chloroplast acquisition without the gene transfer in kleptoplastic sea slugs, Plakobranchus ocellatus.</title>
        <authorList>
            <person name="Maeda T."/>
            <person name="Takahashi S."/>
            <person name="Yoshida T."/>
            <person name="Shimamura S."/>
            <person name="Takaki Y."/>
            <person name="Nagai Y."/>
            <person name="Toyoda A."/>
            <person name="Suzuki Y."/>
            <person name="Arimoto A."/>
            <person name="Ishii H."/>
            <person name="Satoh N."/>
            <person name="Nishiyama T."/>
            <person name="Hasebe M."/>
            <person name="Maruyama T."/>
            <person name="Minagawa J."/>
            <person name="Obokata J."/>
            <person name="Shigenobu S."/>
        </authorList>
    </citation>
    <scope>NUCLEOTIDE SEQUENCE [LARGE SCALE GENOMIC DNA]</scope>
</reference>
<gene>
    <name evidence="9" type="primary">inx</name>
    <name evidence="11" type="ORF">PoB_004734900</name>
</gene>
<comment type="similarity">
    <text evidence="9">Belongs to the pannexin family.</text>
</comment>
<evidence type="ECO:0000256" key="3">
    <source>
        <dbReference type="ARBA" id="ARBA00022475"/>
    </source>
</evidence>
<feature type="region of interest" description="Disordered" evidence="10">
    <location>
        <begin position="388"/>
        <end position="429"/>
    </location>
</feature>
<dbReference type="PRINTS" id="PR01262">
    <property type="entry name" value="INNEXIN"/>
</dbReference>
<organism evidence="11 12">
    <name type="scientific">Plakobranchus ocellatus</name>
    <dbReference type="NCBI Taxonomy" id="259542"/>
    <lineage>
        <taxon>Eukaryota</taxon>
        <taxon>Metazoa</taxon>
        <taxon>Spiralia</taxon>
        <taxon>Lophotrochozoa</taxon>
        <taxon>Mollusca</taxon>
        <taxon>Gastropoda</taxon>
        <taxon>Heterobranchia</taxon>
        <taxon>Euthyneura</taxon>
        <taxon>Panpulmonata</taxon>
        <taxon>Sacoglossa</taxon>
        <taxon>Placobranchoidea</taxon>
        <taxon>Plakobranchidae</taxon>
        <taxon>Plakobranchus</taxon>
    </lineage>
</organism>
<dbReference type="GO" id="GO:0034220">
    <property type="term" value="P:monoatomic ion transmembrane transport"/>
    <property type="evidence" value="ECO:0007669"/>
    <property type="project" value="UniProtKB-KW"/>
</dbReference>
<protein>
    <recommendedName>
        <fullName evidence="9">Innexin</fullName>
    </recommendedName>
</protein>